<protein>
    <submittedName>
        <fullName evidence="2">Uncharacterized protein</fullName>
    </submittedName>
</protein>
<evidence type="ECO:0000256" key="1">
    <source>
        <dbReference type="SAM" id="MobiDB-lite"/>
    </source>
</evidence>
<dbReference type="InParanoid" id="A0A2K3E3C8"/>
<keyword evidence="3" id="KW-1185">Reference proteome</keyword>
<dbReference type="Proteomes" id="UP000006906">
    <property type="component" value="Chromosome 2"/>
</dbReference>
<dbReference type="GeneID" id="66052488"/>
<dbReference type="EMBL" id="CM008963">
    <property type="protein sequence ID" value="PNW87247.1"/>
    <property type="molecule type" value="Genomic_DNA"/>
</dbReference>
<feature type="compositionally biased region" description="Polar residues" evidence="1">
    <location>
        <begin position="77"/>
        <end position="92"/>
    </location>
</feature>
<organism evidence="2 3">
    <name type="scientific">Chlamydomonas reinhardtii</name>
    <name type="common">Chlamydomonas smithii</name>
    <dbReference type="NCBI Taxonomy" id="3055"/>
    <lineage>
        <taxon>Eukaryota</taxon>
        <taxon>Viridiplantae</taxon>
        <taxon>Chlorophyta</taxon>
        <taxon>core chlorophytes</taxon>
        <taxon>Chlorophyceae</taxon>
        <taxon>CS clade</taxon>
        <taxon>Chlamydomonadales</taxon>
        <taxon>Chlamydomonadaceae</taxon>
        <taxon>Chlamydomonas</taxon>
    </lineage>
</organism>
<feature type="compositionally biased region" description="Pro residues" evidence="1">
    <location>
        <begin position="191"/>
        <end position="200"/>
    </location>
</feature>
<feature type="compositionally biased region" description="Polar residues" evidence="1">
    <location>
        <begin position="22"/>
        <end position="36"/>
    </location>
</feature>
<dbReference type="AlphaFoldDB" id="A0A2K3E3C8"/>
<evidence type="ECO:0000313" key="2">
    <source>
        <dbReference type="EMBL" id="PNW87247.1"/>
    </source>
</evidence>
<feature type="compositionally biased region" description="Basic and acidic residues" evidence="1">
    <location>
        <begin position="99"/>
        <end position="108"/>
    </location>
</feature>
<dbReference type="RefSeq" id="XP_042927583.1">
    <property type="nucleotide sequence ID" value="XM_043059949.1"/>
</dbReference>
<feature type="region of interest" description="Disordered" evidence="1">
    <location>
        <begin position="126"/>
        <end position="146"/>
    </location>
</feature>
<reference evidence="2 3" key="1">
    <citation type="journal article" date="2007" name="Science">
        <title>The Chlamydomonas genome reveals the evolution of key animal and plant functions.</title>
        <authorList>
            <person name="Merchant S.S."/>
            <person name="Prochnik S.E."/>
            <person name="Vallon O."/>
            <person name="Harris E.H."/>
            <person name="Karpowicz S.J."/>
            <person name="Witman G.B."/>
            <person name="Terry A."/>
            <person name="Salamov A."/>
            <person name="Fritz-Laylin L.K."/>
            <person name="Marechal-Drouard L."/>
            <person name="Marshall W.F."/>
            <person name="Qu L.H."/>
            <person name="Nelson D.R."/>
            <person name="Sanderfoot A.A."/>
            <person name="Spalding M.H."/>
            <person name="Kapitonov V.V."/>
            <person name="Ren Q."/>
            <person name="Ferris P."/>
            <person name="Lindquist E."/>
            <person name="Shapiro H."/>
            <person name="Lucas S.M."/>
            <person name="Grimwood J."/>
            <person name="Schmutz J."/>
            <person name="Cardol P."/>
            <person name="Cerutti H."/>
            <person name="Chanfreau G."/>
            <person name="Chen C.L."/>
            <person name="Cognat V."/>
            <person name="Croft M.T."/>
            <person name="Dent R."/>
            <person name="Dutcher S."/>
            <person name="Fernandez E."/>
            <person name="Fukuzawa H."/>
            <person name="Gonzalez-Ballester D."/>
            <person name="Gonzalez-Halphen D."/>
            <person name="Hallmann A."/>
            <person name="Hanikenne M."/>
            <person name="Hippler M."/>
            <person name="Inwood W."/>
            <person name="Jabbari K."/>
            <person name="Kalanon M."/>
            <person name="Kuras R."/>
            <person name="Lefebvre P.A."/>
            <person name="Lemaire S.D."/>
            <person name="Lobanov A.V."/>
            <person name="Lohr M."/>
            <person name="Manuell A."/>
            <person name="Meier I."/>
            <person name="Mets L."/>
            <person name="Mittag M."/>
            <person name="Mittelmeier T."/>
            <person name="Moroney J.V."/>
            <person name="Moseley J."/>
            <person name="Napoli C."/>
            <person name="Nedelcu A.M."/>
            <person name="Niyogi K."/>
            <person name="Novoselov S.V."/>
            <person name="Paulsen I.T."/>
            <person name="Pazour G."/>
            <person name="Purton S."/>
            <person name="Ral J.P."/>
            <person name="Riano-Pachon D.M."/>
            <person name="Riekhof W."/>
            <person name="Rymarquis L."/>
            <person name="Schroda M."/>
            <person name="Stern D."/>
            <person name="Umen J."/>
            <person name="Willows R."/>
            <person name="Wilson N."/>
            <person name="Zimmer S.L."/>
            <person name="Allmer J."/>
            <person name="Balk J."/>
            <person name="Bisova K."/>
            <person name="Chen C.J."/>
            <person name="Elias M."/>
            <person name="Gendler K."/>
            <person name="Hauser C."/>
            <person name="Lamb M.R."/>
            <person name="Ledford H."/>
            <person name="Long J.C."/>
            <person name="Minagawa J."/>
            <person name="Page M.D."/>
            <person name="Pan J."/>
            <person name="Pootakham W."/>
            <person name="Roje S."/>
            <person name="Rose A."/>
            <person name="Stahlberg E."/>
            <person name="Terauchi A.M."/>
            <person name="Yang P."/>
            <person name="Ball S."/>
            <person name="Bowler C."/>
            <person name="Dieckmann C.L."/>
            <person name="Gladyshev V.N."/>
            <person name="Green P."/>
            <person name="Jorgensen R."/>
            <person name="Mayfield S."/>
            <person name="Mueller-Roeber B."/>
            <person name="Rajamani S."/>
            <person name="Sayre R.T."/>
            <person name="Brokstein P."/>
            <person name="Dubchak I."/>
            <person name="Goodstein D."/>
            <person name="Hornick L."/>
            <person name="Huang Y.W."/>
            <person name="Jhaveri J."/>
            <person name="Luo Y."/>
            <person name="Martinez D."/>
            <person name="Ngau W.C."/>
            <person name="Otillar B."/>
            <person name="Poliakov A."/>
            <person name="Porter A."/>
            <person name="Szajkowski L."/>
            <person name="Werner G."/>
            <person name="Zhou K."/>
            <person name="Grigoriev I.V."/>
            <person name="Rokhsar D.S."/>
            <person name="Grossman A.R."/>
        </authorList>
    </citation>
    <scope>NUCLEOTIDE SEQUENCE [LARGE SCALE GENOMIC DNA]</scope>
    <source>
        <strain evidence="3">CC-503</strain>
    </source>
</reference>
<sequence>MLRWLSRCLFPGSQARSKDNEATATWVATNPVSTTGIAGADPASEVPAQAVPPPGTRATQPAVDSPAPLSPAVGPASTRSPRSNGAPSTSQPRLLPDTAQREAEVAEHYEQPGAFAPESGTLQLATSAAVATPPPPSPLFRTPSNGALASPVPMAALTPISATRPTPTATCAAAAPGPQQLQSPQPQEPLMTPPPRPGPARQPFTAMDTNTPSNNPMSPPVPTPAFSFCTAVDYAAITPVLIRGPGTTPSVTSSTSGVYTTPCVATSTAASPYAAPSLAATPEMAAAPALKPGAPGTESLRRYVLDSGKVVGVNNTMRRYREEKPLRLPAAAVSTPFQERVNRELRAEERVQQTLRQGQGRGRR</sequence>
<gene>
    <name evidence="2" type="ORF">CHLRE_02g114950v5</name>
</gene>
<feature type="region of interest" description="Disordered" evidence="1">
    <location>
        <begin position="163"/>
        <end position="204"/>
    </location>
</feature>
<dbReference type="Gramene" id="PNW87247">
    <property type="protein sequence ID" value="PNW87247"/>
    <property type="gene ID" value="CHLRE_02g114950v5"/>
</dbReference>
<proteinExistence type="predicted"/>
<name>A0A2K3E3C8_CHLRE</name>
<evidence type="ECO:0000313" key="3">
    <source>
        <dbReference type="Proteomes" id="UP000006906"/>
    </source>
</evidence>
<feature type="region of interest" description="Disordered" evidence="1">
    <location>
        <begin position="11"/>
        <end position="108"/>
    </location>
</feature>
<dbReference type="OrthoDB" id="549165at2759"/>
<accession>A0A2K3E3C8</accession>
<dbReference type="KEGG" id="cre:CHLRE_02g114950v5"/>
<feature type="compositionally biased region" description="Low complexity" evidence="1">
    <location>
        <begin position="163"/>
        <end position="190"/>
    </location>
</feature>